<dbReference type="InterPro" id="IPR036563">
    <property type="entry name" value="MoaE_sf"/>
</dbReference>
<dbReference type="Proteomes" id="UP000031668">
    <property type="component" value="Unassembled WGS sequence"/>
</dbReference>
<dbReference type="Pfam" id="PF02391">
    <property type="entry name" value="MoaE"/>
    <property type="match status" value="1"/>
</dbReference>
<dbReference type="EMBL" id="JWZT01001870">
    <property type="protein sequence ID" value="KII71038.1"/>
    <property type="molecule type" value="Genomic_DNA"/>
</dbReference>
<evidence type="ECO:0000313" key="2">
    <source>
        <dbReference type="Proteomes" id="UP000031668"/>
    </source>
</evidence>
<reference evidence="1 2" key="1">
    <citation type="journal article" date="2014" name="Genome Biol. Evol.">
        <title>The genome of the myxosporean Thelohanellus kitauei shows adaptations to nutrient acquisition within its fish host.</title>
        <authorList>
            <person name="Yang Y."/>
            <person name="Xiong J."/>
            <person name="Zhou Z."/>
            <person name="Huo F."/>
            <person name="Miao W."/>
            <person name="Ran C."/>
            <person name="Liu Y."/>
            <person name="Zhang J."/>
            <person name="Feng J."/>
            <person name="Wang M."/>
            <person name="Wang M."/>
            <person name="Wang L."/>
            <person name="Yao B."/>
        </authorList>
    </citation>
    <scope>NUCLEOTIDE SEQUENCE [LARGE SCALE GENOMIC DNA]</scope>
    <source>
        <strain evidence="1">Wuqing</strain>
    </source>
</reference>
<proteinExistence type="predicted"/>
<dbReference type="PANTHER" id="PTHR23404">
    <property type="entry name" value="MOLYBDOPTERIN SYNTHASE RELATED"/>
    <property type="match status" value="1"/>
</dbReference>
<accession>A0A0C2JNW0</accession>
<organism evidence="1 2">
    <name type="scientific">Thelohanellus kitauei</name>
    <name type="common">Myxosporean</name>
    <dbReference type="NCBI Taxonomy" id="669202"/>
    <lineage>
        <taxon>Eukaryota</taxon>
        <taxon>Metazoa</taxon>
        <taxon>Cnidaria</taxon>
        <taxon>Myxozoa</taxon>
        <taxon>Myxosporea</taxon>
        <taxon>Bivalvulida</taxon>
        <taxon>Platysporina</taxon>
        <taxon>Myxobolidae</taxon>
        <taxon>Thelohanellus</taxon>
    </lineage>
</organism>
<protein>
    <submittedName>
        <fullName evidence="1">Molybdopterin synthase catalytic subunit</fullName>
    </submittedName>
</protein>
<comment type="caution">
    <text evidence="1">The sequence shown here is derived from an EMBL/GenBank/DDBJ whole genome shotgun (WGS) entry which is preliminary data.</text>
</comment>
<keyword evidence="2" id="KW-1185">Reference proteome</keyword>
<dbReference type="OrthoDB" id="5531344at2759"/>
<dbReference type="Gene3D" id="3.90.1170.40">
    <property type="entry name" value="Molybdopterin biosynthesis MoaE subunit"/>
    <property type="match status" value="1"/>
</dbReference>
<dbReference type="InterPro" id="IPR003448">
    <property type="entry name" value="Mopterin_biosynth_MoaE"/>
</dbReference>
<dbReference type="CDD" id="cd00756">
    <property type="entry name" value="MoaE"/>
    <property type="match status" value="1"/>
</dbReference>
<dbReference type="GO" id="GO:0006777">
    <property type="term" value="P:Mo-molybdopterin cofactor biosynthetic process"/>
    <property type="evidence" value="ECO:0007669"/>
    <property type="project" value="InterPro"/>
</dbReference>
<sequence>MDNISCFKNDDICVFISEMQINMDRAFEFVRSDNSGAISSFVGCVRADNVDGKMVESLLYTAYIPMALRGLMKIATDLKITDKGIKRIYIQHRTGMVHVGEASVMIVVSRERTEQVFDNVKCILDKVKRTVPIWKKNIFKPLI</sequence>
<dbReference type="SUPFAM" id="SSF54690">
    <property type="entry name" value="Molybdopterin synthase subunit MoaE"/>
    <property type="match status" value="1"/>
</dbReference>
<evidence type="ECO:0000313" key="1">
    <source>
        <dbReference type="EMBL" id="KII71038.1"/>
    </source>
</evidence>
<name>A0A0C2JNW0_THEKT</name>
<dbReference type="AlphaFoldDB" id="A0A0C2JNW0"/>
<gene>
    <name evidence="1" type="ORF">RF11_14449</name>
</gene>
<dbReference type="OMA" id="GEICLFV"/>